<evidence type="ECO:0000259" key="4">
    <source>
        <dbReference type="Pfam" id="PF01420"/>
    </source>
</evidence>
<dbReference type="GO" id="GO:0009307">
    <property type="term" value="P:DNA restriction-modification system"/>
    <property type="evidence" value="ECO:0007669"/>
    <property type="project" value="UniProtKB-KW"/>
</dbReference>
<evidence type="ECO:0000313" key="6">
    <source>
        <dbReference type="Proteomes" id="UP000316437"/>
    </source>
</evidence>
<name>A0A543ELP7_9FLAO</name>
<sequence length="418" mass="47355">MNKIKLREICKPNQIGKYGIPASAEDFTIDKTRYLRISDIDDNGNLLNNDKKSVSSQEIEKYILEEGDIVFARTGNSTGRTYYHENKNGILAYAGFLIKYGLDSKKVNPKYVKYFTTTQEYKQWVKNLSVGSTRGNINAQTFADCPIILPNRNQQDLLVSILSVLDDKIELNNSINAELEQMAKTLYDYWFLQFDFPNENSKPYKSSGGKMVYNEVLKREIPEGWKINFLSEINSELVRGISPKYSDSNGIPVINQRCIRNNTIDFSLCRLHNVQLKPVKKIIKIGDVLVNSTGVGTLGRVAIVKRLENPQTTVDSHVTIVRANINLVDPLFLGFSLVSKQVEIEKLGEGSTGQTELSRENLGKLPILLPKQNLQNDFASIIKPLFEKISNNEKQNLELASLRDWLLPMLMNGQVKVE</sequence>
<dbReference type="InterPro" id="IPR052021">
    <property type="entry name" value="Type-I_RS_S_subunit"/>
</dbReference>
<evidence type="ECO:0000256" key="1">
    <source>
        <dbReference type="ARBA" id="ARBA00010923"/>
    </source>
</evidence>
<comment type="similarity">
    <text evidence="1">Belongs to the type-I restriction system S methylase family.</text>
</comment>
<dbReference type="InterPro" id="IPR044946">
    <property type="entry name" value="Restrct_endonuc_typeI_TRD_sf"/>
</dbReference>
<keyword evidence="2" id="KW-0680">Restriction system</keyword>
<dbReference type="SUPFAM" id="SSF116734">
    <property type="entry name" value="DNA methylase specificity domain"/>
    <property type="match status" value="2"/>
</dbReference>
<dbReference type="GO" id="GO:0003677">
    <property type="term" value="F:DNA binding"/>
    <property type="evidence" value="ECO:0007669"/>
    <property type="project" value="UniProtKB-KW"/>
</dbReference>
<proteinExistence type="inferred from homology"/>
<dbReference type="PANTHER" id="PTHR30408:SF13">
    <property type="entry name" value="TYPE I RESTRICTION ENZYME HINDI SPECIFICITY SUBUNIT"/>
    <property type="match status" value="1"/>
</dbReference>
<dbReference type="InterPro" id="IPR000055">
    <property type="entry name" value="Restrct_endonuc_typeI_TRD"/>
</dbReference>
<accession>A0A543ELP7</accession>
<dbReference type="AlphaFoldDB" id="A0A543ELP7"/>
<dbReference type="Gene3D" id="3.90.220.20">
    <property type="entry name" value="DNA methylase specificity domains"/>
    <property type="match status" value="2"/>
</dbReference>
<dbReference type="EMBL" id="VFPD01000001">
    <property type="protein sequence ID" value="TQM22490.1"/>
    <property type="molecule type" value="Genomic_DNA"/>
</dbReference>
<dbReference type="Pfam" id="PF01420">
    <property type="entry name" value="Methylase_S"/>
    <property type="match status" value="2"/>
</dbReference>
<keyword evidence="3" id="KW-0238">DNA-binding</keyword>
<dbReference type="RefSeq" id="WP_142017368.1">
    <property type="nucleotide sequence ID" value="NZ_VFPD01000001.1"/>
</dbReference>
<comment type="caution">
    <text evidence="5">The sequence shown here is derived from an EMBL/GenBank/DDBJ whole genome shotgun (WGS) entry which is preliminary data.</text>
</comment>
<evidence type="ECO:0000313" key="5">
    <source>
        <dbReference type="EMBL" id="TQM22490.1"/>
    </source>
</evidence>
<dbReference type="Proteomes" id="UP000316437">
    <property type="component" value="Unassembled WGS sequence"/>
</dbReference>
<gene>
    <name evidence="5" type="ORF">FB551_2203</name>
</gene>
<reference evidence="5 6" key="1">
    <citation type="submission" date="2019-06" db="EMBL/GenBank/DDBJ databases">
        <title>Sorghum-associated microbial communities from plants grown in Nebraska, USA.</title>
        <authorList>
            <person name="Schachtman D."/>
        </authorList>
    </citation>
    <scope>NUCLEOTIDE SEQUENCE [LARGE SCALE GENOMIC DNA]</scope>
    <source>
        <strain evidence="5 6">110</strain>
    </source>
</reference>
<dbReference type="CDD" id="cd17521">
    <property type="entry name" value="RMtype1_S_Sau13435ORF2165P_TRD2-CR2_like"/>
    <property type="match status" value="1"/>
</dbReference>
<evidence type="ECO:0000256" key="2">
    <source>
        <dbReference type="ARBA" id="ARBA00022747"/>
    </source>
</evidence>
<feature type="domain" description="Type I restriction modification DNA specificity" evidence="4">
    <location>
        <begin position="222"/>
        <end position="398"/>
    </location>
</feature>
<organism evidence="5 6">
    <name type="scientific">Chryseobacterium aquifrigidense</name>
    <dbReference type="NCBI Taxonomy" id="558021"/>
    <lineage>
        <taxon>Bacteria</taxon>
        <taxon>Pseudomonadati</taxon>
        <taxon>Bacteroidota</taxon>
        <taxon>Flavobacteriia</taxon>
        <taxon>Flavobacteriales</taxon>
        <taxon>Weeksellaceae</taxon>
        <taxon>Chryseobacterium group</taxon>
        <taxon>Chryseobacterium</taxon>
    </lineage>
</organism>
<dbReference type="PANTHER" id="PTHR30408">
    <property type="entry name" value="TYPE-1 RESTRICTION ENZYME ECOKI SPECIFICITY PROTEIN"/>
    <property type="match status" value="1"/>
</dbReference>
<evidence type="ECO:0000256" key="3">
    <source>
        <dbReference type="ARBA" id="ARBA00023125"/>
    </source>
</evidence>
<protein>
    <submittedName>
        <fullName evidence="5">Type I restriction enzyme S subunit</fullName>
    </submittedName>
</protein>
<keyword evidence="6" id="KW-1185">Reference proteome</keyword>
<feature type="domain" description="Type I restriction modification DNA specificity" evidence="4">
    <location>
        <begin position="32"/>
        <end position="181"/>
    </location>
</feature>